<reference evidence="3" key="2">
    <citation type="submission" date="2015-01" db="EMBL/GenBank/DDBJ databases">
        <title>Evolutionary Origins and Diversification of the Mycorrhizal Mutualists.</title>
        <authorList>
            <consortium name="DOE Joint Genome Institute"/>
            <consortium name="Mycorrhizal Genomics Consortium"/>
            <person name="Kohler A."/>
            <person name="Kuo A."/>
            <person name="Nagy L.G."/>
            <person name="Floudas D."/>
            <person name="Copeland A."/>
            <person name="Barry K.W."/>
            <person name="Cichocki N."/>
            <person name="Veneault-Fourrey C."/>
            <person name="LaButti K."/>
            <person name="Lindquist E.A."/>
            <person name="Lipzen A."/>
            <person name="Lundell T."/>
            <person name="Morin E."/>
            <person name="Murat C."/>
            <person name="Riley R."/>
            <person name="Ohm R."/>
            <person name="Sun H."/>
            <person name="Tunlid A."/>
            <person name="Henrissat B."/>
            <person name="Grigoriev I.V."/>
            <person name="Hibbett D.S."/>
            <person name="Martin F."/>
        </authorList>
    </citation>
    <scope>NUCLEOTIDE SEQUENCE [LARGE SCALE GENOMIC DNA]</scope>
    <source>
        <strain evidence="3">ATCC 200175</strain>
    </source>
</reference>
<gene>
    <name evidence="2" type="ORF">PAXINDRAFT_11683</name>
</gene>
<evidence type="ECO:0000313" key="2">
    <source>
        <dbReference type="EMBL" id="KIJ15562.1"/>
    </source>
</evidence>
<dbReference type="AlphaFoldDB" id="A0A0C9U848"/>
<feature type="region of interest" description="Disordered" evidence="1">
    <location>
        <begin position="100"/>
        <end position="176"/>
    </location>
</feature>
<dbReference type="EMBL" id="KN819336">
    <property type="protein sequence ID" value="KIJ15562.1"/>
    <property type="molecule type" value="Genomic_DNA"/>
</dbReference>
<keyword evidence="3" id="KW-1185">Reference proteome</keyword>
<evidence type="ECO:0000256" key="1">
    <source>
        <dbReference type="SAM" id="MobiDB-lite"/>
    </source>
</evidence>
<organism evidence="2 3">
    <name type="scientific">Paxillus involutus ATCC 200175</name>
    <dbReference type="NCBI Taxonomy" id="664439"/>
    <lineage>
        <taxon>Eukaryota</taxon>
        <taxon>Fungi</taxon>
        <taxon>Dikarya</taxon>
        <taxon>Basidiomycota</taxon>
        <taxon>Agaricomycotina</taxon>
        <taxon>Agaricomycetes</taxon>
        <taxon>Agaricomycetidae</taxon>
        <taxon>Boletales</taxon>
        <taxon>Paxilineae</taxon>
        <taxon>Paxillaceae</taxon>
        <taxon>Paxillus</taxon>
    </lineage>
</organism>
<dbReference type="HOGENOM" id="CLU_891662_0_0_1"/>
<dbReference type="OrthoDB" id="3234283at2759"/>
<sequence length="312" mass="34862">MPPRTRKQRRDLSSDDEHIFVHSIVEEDPVVESDEDAEKVVVEDSEIDENDENTPINDENPFSRPPPLYSFDRSSSVLALRTPLSHSRASQDMALRDITDQFFHPPSPSPVRISKSLKRPAPHTIEPPRRPKKPKSLAYPADPPNWINSQPSSSLPPSSPLPPSTSNFDHVRATDPYHGHTSRVRYEHDFSTPSKASDSDPFGFFVVERALKAKRAAAPAPARRKLAARISAIKSPPRSSVLTSVPSRAPAFSSFSQLDEPIPTNNEDIDDLYVDEPHSVARKSPYYRFTTNLSRSSSYAAEAEAARLSSFW</sequence>
<accession>A0A0C9U848</accession>
<feature type="region of interest" description="Disordered" evidence="1">
    <location>
        <begin position="27"/>
        <end position="71"/>
    </location>
</feature>
<dbReference type="Proteomes" id="UP000053647">
    <property type="component" value="Unassembled WGS sequence"/>
</dbReference>
<name>A0A0C9U848_PAXIN</name>
<proteinExistence type="predicted"/>
<reference evidence="2 3" key="1">
    <citation type="submission" date="2014-06" db="EMBL/GenBank/DDBJ databases">
        <authorList>
            <consortium name="DOE Joint Genome Institute"/>
            <person name="Kuo A."/>
            <person name="Kohler A."/>
            <person name="Nagy L.G."/>
            <person name="Floudas D."/>
            <person name="Copeland A."/>
            <person name="Barry K.W."/>
            <person name="Cichocki N."/>
            <person name="Veneault-Fourrey C."/>
            <person name="LaButti K."/>
            <person name="Lindquist E.A."/>
            <person name="Lipzen A."/>
            <person name="Lundell T."/>
            <person name="Morin E."/>
            <person name="Murat C."/>
            <person name="Sun H."/>
            <person name="Tunlid A."/>
            <person name="Henrissat B."/>
            <person name="Grigoriev I.V."/>
            <person name="Hibbett D.S."/>
            <person name="Martin F."/>
            <person name="Nordberg H.P."/>
            <person name="Cantor M.N."/>
            <person name="Hua S.X."/>
        </authorList>
    </citation>
    <scope>NUCLEOTIDE SEQUENCE [LARGE SCALE GENOMIC DNA]</scope>
    <source>
        <strain evidence="2 3">ATCC 200175</strain>
    </source>
</reference>
<protein>
    <submittedName>
        <fullName evidence="2">Uncharacterized protein</fullName>
    </submittedName>
</protein>
<feature type="compositionally biased region" description="Acidic residues" evidence="1">
    <location>
        <begin position="27"/>
        <end position="52"/>
    </location>
</feature>
<evidence type="ECO:0000313" key="3">
    <source>
        <dbReference type="Proteomes" id="UP000053647"/>
    </source>
</evidence>